<feature type="signal peptide" evidence="2">
    <location>
        <begin position="1"/>
        <end position="39"/>
    </location>
</feature>
<reference evidence="4" key="1">
    <citation type="journal article" date="2019" name="Int. J. Syst. Evol. Microbiol.">
        <title>The Global Catalogue of Microorganisms (GCM) 10K type strain sequencing project: providing services to taxonomists for standard genome sequencing and annotation.</title>
        <authorList>
            <consortium name="The Broad Institute Genomics Platform"/>
            <consortium name="The Broad Institute Genome Sequencing Center for Infectious Disease"/>
            <person name="Wu L."/>
            <person name="Ma J."/>
        </authorList>
    </citation>
    <scope>NUCLEOTIDE SEQUENCE [LARGE SCALE GENOMIC DNA]</scope>
    <source>
        <strain evidence="4">CGMCC 1.10130</strain>
    </source>
</reference>
<protein>
    <recommendedName>
        <fullName evidence="5">Iota-carrageenase</fullName>
    </recommendedName>
</protein>
<dbReference type="OrthoDB" id="6374719at2"/>
<feature type="region of interest" description="Disordered" evidence="1">
    <location>
        <begin position="359"/>
        <end position="380"/>
    </location>
</feature>
<dbReference type="Proteomes" id="UP000619743">
    <property type="component" value="Unassembled WGS sequence"/>
</dbReference>
<organism evidence="3 4">
    <name type="scientific">Neiella marina</name>
    <dbReference type="NCBI Taxonomy" id="508461"/>
    <lineage>
        <taxon>Bacteria</taxon>
        <taxon>Pseudomonadati</taxon>
        <taxon>Pseudomonadota</taxon>
        <taxon>Gammaproteobacteria</taxon>
        <taxon>Alteromonadales</taxon>
        <taxon>Echinimonadaceae</taxon>
        <taxon>Neiella</taxon>
    </lineage>
</organism>
<feature type="compositionally biased region" description="Gly residues" evidence="1">
    <location>
        <begin position="599"/>
        <end position="610"/>
    </location>
</feature>
<comment type="caution">
    <text evidence="3">The sequence shown here is derived from an EMBL/GenBank/DDBJ whole genome shotgun (WGS) entry which is preliminary data.</text>
</comment>
<evidence type="ECO:0000313" key="4">
    <source>
        <dbReference type="Proteomes" id="UP000619743"/>
    </source>
</evidence>
<sequence length="1546" mass="167518">MIGCHTKHISVNEVGRSSRALVTLAMIASSSLLPFNAMAQTDGSWVIVDQANIEKSRIYMERGVGYFTYNDIVIDDASALSEQLRLVVKDNSHEVIGADGTDANANPYVTVEALGDRNKIYFEPKRAAFSYAIELQQLVAPQLPGAFELSYDFDSAADIQTDNNNWEGWVYPTANRGVMSFAAGAGDDGSGAYAFEDTSSNSTASQHGIRFNNRTNQPNINPWFDALAFAQGKTIHKTSVKVRVEKATPGDVTVYHNLIPYPLVDGVKGDQINAGIAAGPKYAAVIPASDNGKWVDIEFVDGNSGSTEFTIPYSWAHFDGSSDIQVYPQFTFGGLAQGDKVYIDDYQLSGADVMLDGSVGDASGGGDDNDEPSTSNPVADGEFSYNFNVNQIQTENNNWEGWVYPTKNRGVMAFVEGVGADGSAVMAYEDTSTNVNISQNGVRFNNRTNQDNINPWTDFLADAVGKTLNSVSLWVKVEKATAGNVTVRHNLVPYPLIDDTKGKQINAGIAVGPEYEMIIPASANNTWVQVEFVDSKTGQRQFTIPETWKHFDGTSPIQVYPQFLFAGLEVGDKVYFDNYLIGNQPLVDPCCEPVDDDGGSSGGSSGGSGGNDTSALTSTLTGATGANGAFNLGDNLSFSYNFDVNETTASQGEQGWIYSVLDRGVMAFESGSGKAGSALSYTDSHVNINPEQNGVLLQDWNGNPFTQMFMNHGHTIKTVSLWVKTDLVTEKDIELIHYLIPYGLEVGNKSVNYPAGIAASPKLVGTIPAGSSDWVKVDFVIDGSDGIDFTIPSTWFHAIAGNELQIYPEFKFANTEVGDKIYIDEYQATSVVGEPLPIPTDFTIDYDFEAATIAQNGGWGFIANGFGSYTLEDGSGYEGSKAVSFTDINAGTFIGNHSLLWHKWGASNPWSGEFGGGKVGTEIQSVTLRVKVEKAPGNEGTDDVIIKHHLLPWNISGSNKFDKVAAAQAVTADYTASVSASDFGQWQQVTFVDANTNSQTFIVPDSWKLASGADIVDVLPSFFFGGLEVGDKVIIDDYQLIGDNEFAQSVVPEEPEHDYGFHDGSGTYTQTDRPEPLAVVDSDFYVEPTSFAVVQDLVADLGFVPSGADDTAAMQTAIDSVANLLSAGDSGKILVPAGDYYVRSLKFKSNVHMEMAEGAVFHMAAGGGYNVWMFEMGNGNDGKVENFSFVGQGNGFSIDLTDAPNIRTAVFKMGDIENFKFSNFSIADRKSIFASFLVGITERDNDIHWPVSGIIEKVSQSNSLFGYGLVQMYGADNILFRDLHSQGGITLRMETDNLTMKEYGKGGIRDIFAEDIRGTDCLAPVMFGPHFQQNGSVQVNGVTANGCGFAVRVDDGFVEVFSPAGEAYTRNSWKDKVNELYGDNCSAQPYSRGTNQWAARINHRPECLDAVHQRTGLKPGWFEESYVYNVTVNNGTNAHLKQNQLGYFADTNPSCDNVCIAAESQWDKPGQIYMGPSLGGVFDLNEPDVDYHFNINVIGLNMVNFPATNLPTVDAHTPTARVCPYYVADGAAECSDDRWNYVEAVE</sequence>
<evidence type="ECO:0000256" key="2">
    <source>
        <dbReference type="SAM" id="SignalP"/>
    </source>
</evidence>
<accession>A0A8J2XP14</accession>
<proteinExistence type="predicted"/>
<dbReference type="RefSeq" id="WP_087507011.1">
    <property type="nucleotide sequence ID" value="NZ_BMDX01000019.1"/>
</dbReference>
<evidence type="ECO:0008006" key="5">
    <source>
        <dbReference type="Google" id="ProtNLM"/>
    </source>
</evidence>
<dbReference type="EMBL" id="BMDX01000019">
    <property type="protein sequence ID" value="GGA86183.1"/>
    <property type="molecule type" value="Genomic_DNA"/>
</dbReference>
<keyword evidence="2" id="KW-0732">Signal</keyword>
<gene>
    <name evidence="3" type="ORF">GCM10011369_30300</name>
</gene>
<evidence type="ECO:0000313" key="3">
    <source>
        <dbReference type="EMBL" id="GGA86183.1"/>
    </source>
</evidence>
<evidence type="ECO:0000256" key="1">
    <source>
        <dbReference type="SAM" id="MobiDB-lite"/>
    </source>
</evidence>
<feature type="chain" id="PRO_5035243214" description="Iota-carrageenase" evidence="2">
    <location>
        <begin position="40"/>
        <end position="1546"/>
    </location>
</feature>
<keyword evidence="4" id="KW-1185">Reference proteome</keyword>
<dbReference type="SUPFAM" id="SSF51126">
    <property type="entry name" value="Pectin lyase-like"/>
    <property type="match status" value="1"/>
</dbReference>
<dbReference type="Gene3D" id="2.160.20.10">
    <property type="entry name" value="Single-stranded right-handed beta-helix, Pectin lyase-like"/>
    <property type="match status" value="1"/>
</dbReference>
<name>A0A8J2XP14_9GAMM</name>
<feature type="region of interest" description="Disordered" evidence="1">
    <location>
        <begin position="591"/>
        <end position="615"/>
    </location>
</feature>
<dbReference type="SMR" id="A0A8J2XP14"/>
<dbReference type="InterPro" id="IPR012334">
    <property type="entry name" value="Pectin_lyas_fold"/>
</dbReference>
<dbReference type="InterPro" id="IPR011050">
    <property type="entry name" value="Pectin_lyase_fold/virulence"/>
</dbReference>